<evidence type="ECO:0000259" key="10">
    <source>
        <dbReference type="PROSITE" id="PS50145"/>
    </source>
</evidence>
<dbReference type="GO" id="GO:0005737">
    <property type="term" value="C:cytoplasm"/>
    <property type="evidence" value="ECO:0007669"/>
    <property type="project" value="UniProtKB-SubCell"/>
</dbReference>
<comment type="caution">
    <text evidence="11">The sequence shown here is derived from an EMBL/GenBank/DDBJ whole genome shotgun (WGS) entry which is preliminary data.</text>
</comment>
<evidence type="ECO:0000256" key="3">
    <source>
        <dbReference type="ARBA" id="ARBA00022723"/>
    </source>
</evidence>
<evidence type="ECO:0000256" key="6">
    <source>
        <dbReference type="ARBA" id="ARBA00022833"/>
    </source>
</evidence>
<dbReference type="Pfam" id="PF22486">
    <property type="entry name" value="MATH_2"/>
    <property type="match status" value="1"/>
</dbReference>
<keyword evidence="11" id="KW-0675">Receptor</keyword>
<dbReference type="GO" id="GO:0043122">
    <property type="term" value="P:regulation of canonical NF-kappaB signal transduction"/>
    <property type="evidence" value="ECO:0007669"/>
    <property type="project" value="TreeGrafter"/>
</dbReference>
<name>A0AAV7JL33_9METZ</name>
<protein>
    <submittedName>
        <fullName evidence="11">TNF receptor-associated factor 4-like</fullName>
    </submittedName>
</protein>
<keyword evidence="8" id="KW-0175">Coiled coil</keyword>
<dbReference type="PROSITE" id="PS50145">
    <property type="entry name" value="ZF_TRAF"/>
    <property type="match status" value="2"/>
</dbReference>
<organism evidence="11 12">
    <name type="scientific">Oopsacas minuta</name>
    <dbReference type="NCBI Taxonomy" id="111878"/>
    <lineage>
        <taxon>Eukaryota</taxon>
        <taxon>Metazoa</taxon>
        <taxon>Porifera</taxon>
        <taxon>Hexactinellida</taxon>
        <taxon>Hexasterophora</taxon>
        <taxon>Lyssacinosida</taxon>
        <taxon>Leucopsacidae</taxon>
        <taxon>Oopsacas</taxon>
    </lineage>
</organism>
<feature type="domain" description="TRAF-type" evidence="10">
    <location>
        <begin position="116"/>
        <end position="172"/>
    </location>
</feature>
<proteinExistence type="predicted"/>
<dbReference type="GO" id="GO:0008270">
    <property type="term" value="F:zinc ion binding"/>
    <property type="evidence" value="ECO:0007669"/>
    <property type="project" value="UniProtKB-KW"/>
</dbReference>
<evidence type="ECO:0000256" key="8">
    <source>
        <dbReference type="SAM" id="Coils"/>
    </source>
</evidence>
<dbReference type="Proteomes" id="UP001165289">
    <property type="component" value="Unassembled WGS sequence"/>
</dbReference>
<gene>
    <name evidence="11" type="ORF">LOD99_11841</name>
</gene>
<feature type="coiled-coil region" evidence="8">
    <location>
        <begin position="272"/>
        <end position="320"/>
    </location>
</feature>
<reference evidence="11 12" key="1">
    <citation type="journal article" date="2023" name="BMC Biol.">
        <title>The compact genome of the sponge Oopsacas minuta (Hexactinellida) is lacking key metazoan core genes.</title>
        <authorList>
            <person name="Santini S."/>
            <person name="Schenkelaars Q."/>
            <person name="Jourda C."/>
            <person name="Duchesne M."/>
            <person name="Belahbib H."/>
            <person name="Rocher C."/>
            <person name="Selva M."/>
            <person name="Riesgo A."/>
            <person name="Vervoort M."/>
            <person name="Leys S.P."/>
            <person name="Kodjabachian L."/>
            <person name="Le Bivic A."/>
            <person name="Borchiellini C."/>
            <person name="Claverie J.M."/>
            <person name="Renard E."/>
        </authorList>
    </citation>
    <scope>NUCLEOTIDE SEQUENCE [LARGE SCALE GENOMIC DNA]</scope>
    <source>
        <strain evidence="11">SPO-2</strain>
    </source>
</reference>
<evidence type="ECO:0000256" key="7">
    <source>
        <dbReference type="PROSITE-ProRule" id="PRU00207"/>
    </source>
</evidence>
<keyword evidence="6 7" id="KW-0862">Zinc</keyword>
<feature type="zinc finger region" description="TRAF-type" evidence="7">
    <location>
        <begin position="116"/>
        <end position="172"/>
    </location>
</feature>
<dbReference type="PANTHER" id="PTHR10131:SF94">
    <property type="entry name" value="TNF RECEPTOR-ASSOCIATED FACTOR 4"/>
    <property type="match status" value="1"/>
</dbReference>
<dbReference type="Pfam" id="PF02176">
    <property type="entry name" value="zf-TRAF"/>
    <property type="match status" value="1"/>
</dbReference>
<evidence type="ECO:0000256" key="1">
    <source>
        <dbReference type="ARBA" id="ARBA00004496"/>
    </source>
</evidence>
<evidence type="ECO:0000313" key="11">
    <source>
        <dbReference type="EMBL" id="KAI6649476.1"/>
    </source>
</evidence>
<feature type="domain" description="TRAF-type" evidence="10">
    <location>
        <begin position="180"/>
        <end position="242"/>
    </location>
</feature>
<dbReference type="InterPro" id="IPR001293">
    <property type="entry name" value="Znf_TRAF"/>
</dbReference>
<dbReference type="InterPro" id="IPR002083">
    <property type="entry name" value="MATH/TRAF_dom"/>
</dbReference>
<dbReference type="PROSITE" id="PS50144">
    <property type="entry name" value="MATH"/>
    <property type="match status" value="1"/>
</dbReference>
<dbReference type="InterPro" id="IPR013083">
    <property type="entry name" value="Znf_RING/FYVE/PHD"/>
</dbReference>
<dbReference type="Gene3D" id="2.60.210.10">
    <property type="entry name" value="Apoptosis, Tumor Necrosis Factor Receptor Associated Protein 2, Chain A"/>
    <property type="match status" value="1"/>
</dbReference>
<dbReference type="AlphaFoldDB" id="A0AAV7JL33"/>
<evidence type="ECO:0000256" key="4">
    <source>
        <dbReference type="ARBA" id="ARBA00022737"/>
    </source>
</evidence>
<sequence length="481" mass="56156">MADKLQVSDDPDGTDDLVFVKIKDGKFGGWKVELLLERLSSKLEEKLLLCNSCKGLLREACLYHGELRCRVCIPKGAPSWQPVKMNSEIVNEKMISCPLKRRGCEWEGTVTVALLHLEKCDFFPELCPLGCLSPEGDRKGKVIRLERRFIPEHQRDSCSLRKLDCEFCNRKVKACQMNPHLENCEDFPVPCPNECATKGEEGAKLMKRRHVAVHLADKCPLQKVQCIYWDHGCREKLERRKLDLHEREFMHIHYRISMVEMKKKQIETVKLFQRATERIKILENENISKTKELTEVKDNLKIANNKIDILDKQITEKDTELNSVKEILCSYTLLPSGQLKWKIDGVRKRIRTNDTIFSDPFYVGLYKCQGYIDWNFKNKGQVGIFIIFINGEYDDKLHWPVRYKYSFILLSQNYYTDLIHSSHITKQDLEKFPNSFKRPTGLRNNCFGNPSFISNTAIRERVPWEADNIHLEIKIELLPFL</sequence>
<evidence type="ECO:0000313" key="12">
    <source>
        <dbReference type="Proteomes" id="UP001165289"/>
    </source>
</evidence>
<comment type="subcellular location">
    <subcellularLocation>
        <location evidence="1">Cytoplasm</location>
    </subcellularLocation>
</comment>
<dbReference type="EMBL" id="JAKMXF010000321">
    <property type="protein sequence ID" value="KAI6649476.1"/>
    <property type="molecule type" value="Genomic_DNA"/>
</dbReference>
<keyword evidence="3 7" id="KW-0479">Metal-binding</keyword>
<feature type="zinc finger region" description="TRAF-type" evidence="7">
    <location>
        <begin position="180"/>
        <end position="242"/>
    </location>
</feature>
<dbReference type="SUPFAM" id="SSF49599">
    <property type="entry name" value="TRAF domain-like"/>
    <property type="match status" value="2"/>
</dbReference>
<dbReference type="PANTHER" id="PTHR10131">
    <property type="entry name" value="TNF RECEPTOR ASSOCIATED FACTOR"/>
    <property type="match status" value="1"/>
</dbReference>
<dbReference type="Gene3D" id="3.30.40.10">
    <property type="entry name" value="Zinc/RING finger domain, C3HC4 (zinc finger)"/>
    <property type="match status" value="2"/>
</dbReference>
<keyword evidence="5 7" id="KW-0863">Zinc-finger</keyword>
<keyword evidence="2" id="KW-0963">Cytoplasm</keyword>
<keyword evidence="12" id="KW-1185">Reference proteome</keyword>
<dbReference type="InterPro" id="IPR008974">
    <property type="entry name" value="TRAF-like"/>
</dbReference>
<evidence type="ECO:0000256" key="2">
    <source>
        <dbReference type="ARBA" id="ARBA00022490"/>
    </source>
</evidence>
<keyword evidence="4" id="KW-0677">Repeat</keyword>
<feature type="domain" description="MATH" evidence="9">
    <location>
        <begin position="336"/>
        <end position="475"/>
    </location>
</feature>
<evidence type="ECO:0000256" key="5">
    <source>
        <dbReference type="ARBA" id="ARBA00022771"/>
    </source>
</evidence>
<evidence type="ECO:0000259" key="9">
    <source>
        <dbReference type="PROSITE" id="PS50144"/>
    </source>
</evidence>
<accession>A0AAV7JL33</accession>